<dbReference type="Pfam" id="PF19310">
    <property type="entry name" value="TOP_N"/>
    <property type="match status" value="1"/>
</dbReference>
<dbReference type="InterPro" id="IPR045090">
    <property type="entry name" value="Pept_M3A_M3B"/>
</dbReference>
<comment type="cofactor">
    <cofactor evidence="9">
        <name>Zn(2+)</name>
        <dbReference type="ChEBI" id="CHEBI:29105"/>
    </cofactor>
    <text evidence="9">Binds 1 zinc ion.</text>
</comment>
<evidence type="ECO:0000256" key="4">
    <source>
        <dbReference type="ARBA" id="ARBA00022801"/>
    </source>
</evidence>
<protein>
    <recommendedName>
        <fullName evidence="8">oligopeptidase A</fullName>
        <ecNumber evidence="8">3.4.24.70</ecNumber>
    </recommendedName>
</protein>
<evidence type="ECO:0000256" key="6">
    <source>
        <dbReference type="ARBA" id="ARBA00023049"/>
    </source>
</evidence>
<dbReference type="RefSeq" id="WP_218797625.1">
    <property type="nucleotide sequence ID" value="NZ_CP079097.1"/>
</dbReference>
<dbReference type="FunFam" id="3.40.390.10:FF:000009">
    <property type="entry name" value="Oligopeptidase A"/>
    <property type="match status" value="1"/>
</dbReference>
<dbReference type="Pfam" id="PF01432">
    <property type="entry name" value="Peptidase_M3"/>
    <property type="match status" value="1"/>
</dbReference>
<dbReference type="AlphaFoldDB" id="A0AA35UBR8"/>
<evidence type="ECO:0000313" key="12">
    <source>
        <dbReference type="EMBL" id="CAI8717885.1"/>
    </source>
</evidence>
<evidence type="ECO:0000256" key="8">
    <source>
        <dbReference type="ARBA" id="ARBA00026100"/>
    </source>
</evidence>
<comment type="catalytic activity">
    <reaction evidence="7">
        <text>Hydrolysis of oligopeptides, with broad specificity. Gly or Ala commonly occur as P1 or P1' residues, but more distant residues are also important, as is shown by the fact that Z-Gly-Pro-Gly-|-Gly-Pro-Ala is cleaved, but not Z-(Gly)(5).</text>
        <dbReference type="EC" id="3.4.24.70"/>
    </reaction>
</comment>
<evidence type="ECO:0000256" key="7">
    <source>
        <dbReference type="ARBA" id="ARBA00024603"/>
    </source>
</evidence>
<dbReference type="GO" id="GO:0006508">
    <property type="term" value="P:proteolysis"/>
    <property type="evidence" value="ECO:0007669"/>
    <property type="project" value="UniProtKB-KW"/>
</dbReference>
<evidence type="ECO:0000256" key="3">
    <source>
        <dbReference type="ARBA" id="ARBA00022723"/>
    </source>
</evidence>
<dbReference type="NCBIfam" id="NF008159">
    <property type="entry name" value="PRK10911.1"/>
    <property type="match status" value="1"/>
</dbReference>
<evidence type="ECO:0000313" key="13">
    <source>
        <dbReference type="Proteomes" id="UP001158598"/>
    </source>
</evidence>
<dbReference type="InterPro" id="IPR001567">
    <property type="entry name" value="Pept_M3A_M3B_dom"/>
</dbReference>
<evidence type="ECO:0000256" key="9">
    <source>
        <dbReference type="RuleBase" id="RU003435"/>
    </source>
</evidence>
<evidence type="ECO:0000256" key="2">
    <source>
        <dbReference type="ARBA" id="ARBA00022670"/>
    </source>
</evidence>
<dbReference type="GO" id="GO:0006518">
    <property type="term" value="P:peptide metabolic process"/>
    <property type="evidence" value="ECO:0007669"/>
    <property type="project" value="TreeGrafter"/>
</dbReference>
<organism evidence="12 13">
    <name type="scientific">Methylococcus capsulatus</name>
    <dbReference type="NCBI Taxonomy" id="414"/>
    <lineage>
        <taxon>Bacteria</taxon>
        <taxon>Pseudomonadati</taxon>
        <taxon>Pseudomonadota</taxon>
        <taxon>Gammaproteobacteria</taxon>
        <taxon>Methylococcales</taxon>
        <taxon>Methylococcaceae</taxon>
        <taxon>Methylococcus</taxon>
    </lineage>
</organism>
<dbReference type="PANTHER" id="PTHR11804">
    <property type="entry name" value="PROTEASE M3 THIMET OLIGOPEPTIDASE-RELATED"/>
    <property type="match status" value="1"/>
</dbReference>
<sequence>MTNPLLEDHELPPFSRIEASHVLPAVRQILAESRAAVDALLQRGGPYTWAGLVEPLDDLDDRLNKAWSPVAHLNAVMNSEALRDAYNAALPLLSEYATEMGQNAGLYAAFREIAEGIEYARLDTAQRKIVDNALRDFRLSGVALEGEQRARFKEIAQELSRLGSRFSDNVLDATQGWTRHIDDEALLAGLPETDRAVARQAAEAEGKSGWVFGLAFPSYVAIMTHADDRGLREEFYRAYVTRASETGPHGGRWDNGEVMEKILALRHEEARLLGFANYAELSLATKMAESPEQVLGFLNDLAEKALPVARCDLEELKAFACENHGLDELQAWDVAYYSEKLREHKYAFSEEEVKAYFPAERAVSGLFAVVQRLYGLEIRRREDIDVWHPDVRYYEIFDRTGERRGGFYLDLYARPGKRSGAWMDECISRRRVGGAIQTPVAYLTCNFTPPAGDEPALLRHDDVVTLFHEFGHGLHHLLTKVEHLGVSGIRGVEWDAVELPSQFMENFCWEREALALISGHYRTGEPLPDELLARMLAAKNFQAGMQTVRQLEFALLDFRIHHEYDPARGGRVYEILEDVRRRVSVMPPPAYNRFPHSFQHIFGGGYAAGYYSYKWAEVLSSDAFSLFEERGIFDPETGHAFLSNVLEQGGRRSALESFIAFRGREPDIEALLRHSGMLVSAG</sequence>
<gene>
    <name evidence="12" type="primary">prlC</name>
    <name evidence="12" type="ORF">MCNOR_0034</name>
</gene>
<dbReference type="InterPro" id="IPR034005">
    <property type="entry name" value="M3A_DCP"/>
</dbReference>
<reference evidence="12" key="1">
    <citation type="submission" date="2023-03" db="EMBL/GenBank/DDBJ databases">
        <authorList>
            <person name="Pearce D."/>
        </authorList>
    </citation>
    <scope>NUCLEOTIDE SEQUENCE</scope>
    <source>
        <strain evidence="12">Mc</strain>
    </source>
</reference>
<keyword evidence="6 9" id="KW-0482">Metalloprotease</keyword>
<dbReference type="InterPro" id="IPR045666">
    <property type="entry name" value="OpdA_N"/>
</dbReference>
<evidence type="ECO:0000259" key="10">
    <source>
        <dbReference type="Pfam" id="PF01432"/>
    </source>
</evidence>
<keyword evidence="3 9" id="KW-0479">Metal-binding</keyword>
<keyword evidence="5 9" id="KW-0862">Zinc</keyword>
<dbReference type="GO" id="GO:0005829">
    <property type="term" value="C:cytosol"/>
    <property type="evidence" value="ECO:0007669"/>
    <property type="project" value="UniProtKB-ARBA"/>
</dbReference>
<keyword evidence="4 9" id="KW-0378">Hydrolase</keyword>
<name>A0AA35UBR8_METCP</name>
<keyword evidence="2 9" id="KW-0645">Protease</keyword>
<dbReference type="CDD" id="cd06456">
    <property type="entry name" value="M3A_DCP"/>
    <property type="match status" value="1"/>
</dbReference>
<dbReference type="GO" id="GO:0004222">
    <property type="term" value="F:metalloendopeptidase activity"/>
    <property type="evidence" value="ECO:0007669"/>
    <property type="project" value="UniProtKB-EC"/>
</dbReference>
<dbReference type="Proteomes" id="UP001158598">
    <property type="component" value="Chromosome"/>
</dbReference>
<evidence type="ECO:0000256" key="5">
    <source>
        <dbReference type="ARBA" id="ARBA00022833"/>
    </source>
</evidence>
<evidence type="ECO:0000256" key="1">
    <source>
        <dbReference type="ARBA" id="ARBA00006040"/>
    </source>
</evidence>
<feature type="domain" description="Peptidase M3A/M3B catalytic" evidence="10">
    <location>
        <begin position="222"/>
        <end position="676"/>
    </location>
</feature>
<dbReference type="GO" id="GO:0046872">
    <property type="term" value="F:metal ion binding"/>
    <property type="evidence" value="ECO:0007669"/>
    <property type="project" value="UniProtKB-UniRule"/>
</dbReference>
<feature type="domain" description="Oligopeptidase A N-terminal" evidence="11">
    <location>
        <begin position="27"/>
        <end position="149"/>
    </location>
</feature>
<dbReference type="EC" id="3.4.24.70" evidence="8"/>
<proteinExistence type="inferred from homology"/>
<accession>A0AA35UBR8</accession>
<comment type="similarity">
    <text evidence="1 9">Belongs to the peptidase M3 family.</text>
</comment>
<evidence type="ECO:0000259" key="11">
    <source>
        <dbReference type="Pfam" id="PF19310"/>
    </source>
</evidence>
<dbReference type="PANTHER" id="PTHR11804:SF84">
    <property type="entry name" value="SACCHAROLYSIN"/>
    <property type="match status" value="1"/>
</dbReference>
<dbReference type="EMBL" id="OX458332">
    <property type="protein sequence ID" value="CAI8717885.1"/>
    <property type="molecule type" value="Genomic_DNA"/>
</dbReference>